<dbReference type="EMBL" id="SLWW01000025">
    <property type="protein sequence ID" value="TCO68720.1"/>
    <property type="molecule type" value="Genomic_DNA"/>
</dbReference>
<name>A0A4V6NP72_9RHOB</name>
<comment type="caution">
    <text evidence="1">The sequence shown here is derived from an EMBL/GenBank/DDBJ whole genome shotgun (WGS) entry which is preliminary data.</text>
</comment>
<evidence type="ECO:0000313" key="2">
    <source>
        <dbReference type="Proteomes" id="UP000295142"/>
    </source>
</evidence>
<protein>
    <submittedName>
        <fullName evidence="1">Uncharacterized protein</fullName>
    </submittedName>
</protein>
<proteinExistence type="predicted"/>
<dbReference type="AlphaFoldDB" id="A0A4V6NP72"/>
<dbReference type="RefSeq" id="WP_132546737.1">
    <property type="nucleotide sequence ID" value="NZ_SLWW01000025.1"/>
</dbReference>
<organism evidence="1 2">
    <name type="scientific">Rhodovulum euryhalinum</name>
    <dbReference type="NCBI Taxonomy" id="35805"/>
    <lineage>
        <taxon>Bacteria</taxon>
        <taxon>Pseudomonadati</taxon>
        <taxon>Pseudomonadota</taxon>
        <taxon>Alphaproteobacteria</taxon>
        <taxon>Rhodobacterales</taxon>
        <taxon>Paracoccaceae</taxon>
        <taxon>Rhodovulum</taxon>
    </lineage>
</organism>
<accession>A0A4V6NP72</accession>
<dbReference type="OrthoDB" id="8266011at2"/>
<reference evidence="1 2" key="1">
    <citation type="submission" date="2019-03" db="EMBL/GenBank/DDBJ databases">
        <title>Genomic Encyclopedia of Type Strains, Phase IV (KMG-IV): sequencing the most valuable type-strain genomes for metagenomic binning, comparative biology and taxonomic classification.</title>
        <authorList>
            <person name="Goeker M."/>
        </authorList>
    </citation>
    <scope>NUCLEOTIDE SEQUENCE [LARGE SCALE GENOMIC DNA]</scope>
    <source>
        <strain evidence="1 2">DSM 4868</strain>
    </source>
</reference>
<evidence type="ECO:0000313" key="1">
    <source>
        <dbReference type="EMBL" id="TCO68720.1"/>
    </source>
</evidence>
<keyword evidence="2" id="KW-1185">Reference proteome</keyword>
<dbReference type="Proteomes" id="UP000295142">
    <property type="component" value="Unassembled WGS sequence"/>
</dbReference>
<sequence>MTGTKTDPSLLEALKASAGKKLTAEQLRRQKVSFIMGTLGKDSTITRDRIEEELKRLEGEAV</sequence>
<gene>
    <name evidence="1" type="ORF">EV655_12519</name>
</gene>